<keyword evidence="2" id="KW-1185">Reference proteome</keyword>
<dbReference type="Proteomes" id="UP000198790">
    <property type="component" value="Unassembled WGS sequence"/>
</dbReference>
<reference evidence="1 2" key="1">
    <citation type="submission" date="2016-10" db="EMBL/GenBank/DDBJ databases">
        <authorList>
            <person name="de Groot N.N."/>
        </authorList>
    </citation>
    <scope>NUCLEOTIDE SEQUENCE [LARGE SCALE GENOMIC DNA]</scope>
    <source>
        <strain evidence="1 2">DSM 23399</strain>
    </source>
</reference>
<dbReference type="AlphaFoldDB" id="A0A1I0WSF3"/>
<dbReference type="EMBL" id="FOKK01000002">
    <property type="protein sequence ID" value="SFA91098.1"/>
    <property type="molecule type" value="Genomic_DNA"/>
</dbReference>
<proteinExistence type="predicted"/>
<evidence type="ECO:0000313" key="1">
    <source>
        <dbReference type="EMBL" id="SFA91098.1"/>
    </source>
</evidence>
<accession>A0A1I0WSF3</accession>
<evidence type="ECO:0000313" key="2">
    <source>
        <dbReference type="Proteomes" id="UP000198790"/>
    </source>
</evidence>
<gene>
    <name evidence="1" type="ORF">SAMN04489723_102270</name>
</gene>
<dbReference type="RefSeq" id="WP_092894815.1">
    <property type="nucleotide sequence ID" value="NZ_FOKK01000002.1"/>
</dbReference>
<name>A0A1I0WSF3_9BACT</name>
<organism evidence="1 2">
    <name type="scientific">Algoriphagus aquimarinus</name>
    <dbReference type="NCBI Taxonomy" id="237018"/>
    <lineage>
        <taxon>Bacteria</taxon>
        <taxon>Pseudomonadati</taxon>
        <taxon>Bacteroidota</taxon>
        <taxon>Cytophagia</taxon>
        <taxon>Cytophagales</taxon>
        <taxon>Cyclobacteriaceae</taxon>
        <taxon>Algoriphagus</taxon>
    </lineage>
</organism>
<dbReference type="STRING" id="237018.SAMN04489723_102270"/>
<protein>
    <submittedName>
        <fullName evidence="1">Uncharacterized protein</fullName>
    </submittedName>
</protein>
<dbReference type="OrthoDB" id="840371at2"/>
<sequence length="142" mass="16398">MSQRIEELLEKYWEAESSQEEEQELKTLLLSTEGYADEKALFLGLSDFSSEEPSLKMPTKVVPIKSRNWMNWAASAAILIGSVWGWRVYEQKQAEQEAYMEVMQAFALIQTNLSRGQEQMTIMNDMKYLNTTNQLFGNPSNK</sequence>